<evidence type="ECO:0000256" key="2">
    <source>
        <dbReference type="ARBA" id="ARBA00022692"/>
    </source>
</evidence>
<feature type="transmembrane region" description="Helical" evidence="6">
    <location>
        <begin position="437"/>
        <end position="460"/>
    </location>
</feature>
<feature type="transmembrane region" description="Helical" evidence="6">
    <location>
        <begin position="169"/>
        <end position="189"/>
    </location>
</feature>
<evidence type="ECO:0000313" key="8">
    <source>
        <dbReference type="Proteomes" id="UP001201980"/>
    </source>
</evidence>
<reference evidence="7" key="1">
    <citation type="submission" date="2022-07" db="EMBL/GenBank/DDBJ databases">
        <title>Draft genome sequence of Zalerion maritima ATCC 34329, a (micro)plastics degrading marine fungus.</title>
        <authorList>
            <person name="Paco A."/>
            <person name="Goncalves M.F.M."/>
            <person name="Rocha-Santos T.A.P."/>
            <person name="Alves A."/>
        </authorList>
    </citation>
    <scope>NUCLEOTIDE SEQUENCE</scope>
    <source>
        <strain evidence="7">ATCC 34329</strain>
    </source>
</reference>
<proteinExistence type="predicted"/>
<protein>
    <submittedName>
        <fullName evidence="7">Uncharacterized protein</fullName>
    </submittedName>
</protein>
<feature type="region of interest" description="Disordered" evidence="5">
    <location>
        <begin position="399"/>
        <end position="432"/>
    </location>
</feature>
<feature type="transmembrane region" description="Helical" evidence="6">
    <location>
        <begin position="201"/>
        <end position="224"/>
    </location>
</feature>
<dbReference type="GO" id="GO:0015179">
    <property type="term" value="F:L-amino acid transmembrane transporter activity"/>
    <property type="evidence" value="ECO:0007669"/>
    <property type="project" value="TreeGrafter"/>
</dbReference>
<keyword evidence="8" id="KW-1185">Reference proteome</keyword>
<keyword evidence="2 6" id="KW-0812">Transmembrane</keyword>
<dbReference type="Gene3D" id="1.20.1740.10">
    <property type="entry name" value="Amino acid/polyamine transporter I"/>
    <property type="match status" value="1"/>
</dbReference>
<feature type="transmembrane region" description="Helical" evidence="6">
    <location>
        <begin position="494"/>
        <end position="513"/>
    </location>
</feature>
<dbReference type="InterPro" id="IPR015915">
    <property type="entry name" value="Kelch-typ_b-propeller"/>
</dbReference>
<feature type="compositionally biased region" description="Basic and acidic residues" evidence="5">
    <location>
        <begin position="730"/>
        <end position="758"/>
    </location>
</feature>
<evidence type="ECO:0000256" key="3">
    <source>
        <dbReference type="ARBA" id="ARBA00022989"/>
    </source>
</evidence>
<evidence type="ECO:0000313" key="7">
    <source>
        <dbReference type="EMBL" id="KAJ2905535.1"/>
    </source>
</evidence>
<sequence length="1201" mass="127871">MPPSETEPLLDSRIDQSEPRPSSTPDDPELQAGGFARNLGTPEAFAIIISIVIGSGIFTSPGSVDANVPSPGIALVVWLVGGVLAWTGACTFAELGTAIEGEGGVQPYLTHCFGEIFGFLAGWTWITSVMPATLAILSIIFVEIIFSAFGVDSAPSTAAAGQGSFKTVVIHKLLSILVLCLTSLANSIGTDASTKLNKLFVTVKFLAISVVVAAGLAVVVVVSASGRDNIGGTDWHTHSWFTPRSHTINPDGSLTEWPSLSLWAILGHCCTALYGALWGYSGWDKAIYVSSELSQPSRQLPLAFNTAIPVIIICFILANASYCVLLPWGGISVTDSIAVDAISRLLGHGFGIASAVLICLVVAGSLLGNSFVAGRMAVAAANKGWLPRAFGILGRIGVSDSSPPTPPLEQPTDGSKDPEREQQSQSTASQSDAPMNALLLSTVLSTLYILLGNFRALLVFNGLGEYSFFFLTTLGAILLRYTQPQLPRPYKANLAIPIIFAVVSGFIVARGAAFEPTIALVYKQNAFEGRFDTWKLAACVPPRSSLTTSNPASSSLTPSGLTPAFFPTSLPSTHSAPSSVSHNSKIPTLQFLALWFHCGIQTTKPERFPSSERTESHYQNIPAMDFATIKRRATDLVQSLPHPSLPSRPAAPAYPTMKGTWEKIDIPPLPRTSHSVDVVSGSAYVFGGEIKPREPVDNDMHVIKLPYSGAGADYYTVKAKAAKVVALSEEPPKEGKGKEKEQLKAPEPEVQSKSRSEDEGSSDEDSDEEEEDEDSSDDDDDSDEDSDEDSEDSDEEKPKKKSTPKDKGKAVAVEGPVKTDVPSSRVGHATAVIGTRIFMFGGRGGPGMSPLDEGGRVWVFETKSECWSYLDPKEGALVPPPRSYHAAAATEKPRDFFGNDPSSPGKPNATWMDWAKGDSDRVGIPQDPVVGVVTEEATDEEDLGFGTFLIHGGCLPGEGRRTNDLWAFDVMSKTWQELPSAPGSARGGTAICISKNRLYRFGGFNGETQEGGQLDVIELGVSTFQDARTPAPGEVIVSARGPWHSVYPAPQSASEGNDTTPFPPPRSVASLSSITIGGGREYLVLMLGESDASAQGHAGAGKFYDDVWAFQVPPLGMSTASVGDAFRAAFGGKPNEGKWFPVEAGAYDSDDEDQEEDIGPGARGWFASAAMLDVEENGVFIWGGLDEKNTRLGDGYIFRLE</sequence>
<comment type="caution">
    <text evidence="7">The sequence shown here is derived from an EMBL/GenBank/DDBJ whole genome shotgun (WGS) entry which is preliminary data.</text>
</comment>
<name>A0AAD5WWP7_9PEZI</name>
<evidence type="ECO:0000256" key="6">
    <source>
        <dbReference type="SAM" id="Phobius"/>
    </source>
</evidence>
<keyword evidence="3 6" id="KW-1133">Transmembrane helix</keyword>
<dbReference type="InterPro" id="IPR050598">
    <property type="entry name" value="AminoAcid_Transporter"/>
</dbReference>
<feature type="transmembrane region" description="Helical" evidence="6">
    <location>
        <begin position="466"/>
        <end position="482"/>
    </location>
</feature>
<gene>
    <name evidence="7" type="ORF">MKZ38_005179</name>
</gene>
<dbReference type="GO" id="GO:0016020">
    <property type="term" value="C:membrane"/>
    <property type="evidence" value="ECO:0007669"/>
    <property type="project" value="UniProtKB-SubCell"/>
</dbReference>
<evidence type="ECO:0000256" key="5">
    <source>
        <dbReference type="SAM" id="MobiDB-lite"/>
    </source>
</evidence>
<dbReference type="SUPFAM" id="SSF117281">
    <property type="entry name" value="Kelch motif"/>
    <property type="match status" value="2"/>
</dbReference>
<feature type="transmembrane region" description="Helical" evidence="6">
    <location>
        <begin position="73"/>
        <end position="95"/>
    </location>
</feature>
<feature type="compositionally biased region" description="Acidic residues" evidence="5">
    <location>
        <begin position="759"/>
        <end position="795"/>
    </location>
</feature>
<feature type="region of interest" description="Disordered" evidence="5">
    <location>
        <begin position="729"/>
        <end position="823"/>
    </location>
</feature>
<comment type="subcellular location">
    <subcellularLocation>
        <location evidence="1">Membrane</location>
        <topology evidence="1">Multi-pass membrane protein</topology>
    </subcellularLocation>
</comment>
<evidence type="ECO:0000256" key="4">
    <source>
        <dbReference type="ARBA" id="ARBA00023136"/>
    </source>
</evidence>
<dbReference type="EMBL" id="JAKWBI020000030">
    <property type="protein sequence ID" value="KAJ2905535.1"/>
    <property type="molecule type" value="Genomic_DNA"/>
</dbReference>
<dbReference type="InterPro" id="IPR002293">
    <property type="entry name" value="AA/rel_permease1"/>
</dbReference>
<feature type="transmembrane region" description="Helical" evidence="6">
    <location>
        <begin position="44"/>
        <end position="61"/>
    </location>
</feature>
<keyword evidence="4 6" id="KW-0472">Membrane</keyword>
<dbReference type="Pfam" id="PF13520">
    <property type="entry name" value="AA_permease_2"/>
    <property type="match status" value="1"/>
</dbReference>
<feature type="region of interest" description="Disordered" evidence="5">
    <location>
        <begin position="1"/>
        <end position="34"/>
    </location>
</feature>
<feature type="transmembrane region" description="Helical" evidence="6">
    <location>
        <begin position="116"/>
        <end position="149"/>
    </location>
</feature>
<dbReference type="PANTHER" id="PTHR11785">
    <property type="entry name" value="AMINO ACID TRANSPORTER"/>
    <property type="match status" value="1"/>
</dbReference>
<evidence type="ECO:0000256" key="1">
    <source>
        <dbReference type="ARBA" id="ARBA00004141"/>
    </source>
</evidence>
<dbReference type="PANTHER" id="PTHR11785:SF402">
    <property type="entry name" value="AMINO ACID TRANSPORTER (EUROFUNG)"/>
    <property type="match status" value="1"/>
</dbReference>
<dbReference type="Proteomes" id="UP001201980">
    <property type="component" value="Unassembled WGS sequence"/>
</dbReference>
<feature type="transmembrane region" description="Helical" evidence="6">
    <location>
        <begin position="348"/>
        <end position="367"/>
    </location>
</feature>
<feature type="transmembrane region" description="Helical" evidence="6">
    <location>
        <begin position="260"/>
        <end position="281"/>
    </location>
</feature>
<organism evidence="7 8">
    <name type="scientific">Zalerion maritima</name>
    <dbReference type="NCBI Taxonomy" id="339359"/>
    <lineage>
        <taxon>Eukaryota</taxon>
        <taxon>Fungi</taxon>
        <taxon>Dikarya</taxon>
        <taxon>Ascomycota</taxon>
        <taxon>Pezizomycotina</taxon>
        <taxon>Sordariomycetes</taxon>
        <taxon>Lulworthiomycetidae</taxon>
        <taxon>Lulworthiales</taxon>
        <taxon>Lulworthiaceae</taxon>
        <taxon>Zalerion</taxon>
    </lineage>
</organism>
<dbReference type="Gene3D" id="2.120.10.80">
    <property type="entry name" value="Kelch-type beta propeller"/>
    <property type="match status" value="2"/>
</dbReference>
<feature type="transmembrane region" description="Helical" evidence="6">
    <location>
        <begin position="302"/>
        <end position="328"/>
    </location>
</feature>
<dbReference type="AlphaFoldDB" id="A0AAD5WWP7"/>
<accession>A0AAD5WWP7</accession>